<dbReference type="Proteomes" id="UP000000763">
    <property type="component" value="Chromosome 11"/>
</dbReference>
<gene>
    <name evidence="1" type="ordered locus">LOC_Os11g06710</name>
</gene>
<organism evidence="1 2">
    <name type="scientific">Oryza sativa subsp. japonica</name>
    <name type="common">Rice</name>
    <dbReference type="NCBI Taxonomy" id="39947"/>
    <lineage>
        <taxon>Eukaryota</taxon>
        <taxon>Viridiplantae</taxon>
        <taxon>Streptophyta</taxon>
        <taxon>Embryophyta</taxon>
        <taxon>Tracheophyta</taxon>
        <taxon>Spermatophyta</taxon>
        <taxon>Magnoliopsida</taxon>
        <taxon>Liliopsida</taxon>
        <taxon>Poales</taxon>
        <taxon>Poaceae</taxon>
        <taxon>BOP clade</taxon>
        <taxon>Oryzoideae</taxon>
        <taxon>Oryzeae</taxon>
        <taxon>Oryzinae</taxon>
        <taxon>Oryza</taxon>
        <taxon>Oryza sativa</taxon>
    </lineage>
</organism>
<reference evidence="2" key="1">
    <citation type="journal article" date="2005" name="Nature">
        <title>The map-based sequence of the rice genome.</title>
        <authorList>
            <consortium name="International rice genome sequencing project (IRGSP)"/>
            <person name="Matsumoto T."/>
            <person name="Wu J."/>
            <person name="Kanamori H."/>
            <person name="Katayose Y."/>
            <person name="Fujisawa M."/>
            <person name="Namiki N."/>
            <person name="Mizuno H."/>
            <person name="Yamamoto K."/>
            <person name="Antonio B.A."/>
            <person name="Baba T."/>
            <person name="Sakata K."/>
            <person name="Nagamura Y."/>
            <person name="Aoki H."/>
            <person name="Arikawa K."/>
            <person name="Arita K."/>
            <person name="Bito T."/>
            <person name="Chiden Y."/>
            <person name="Fujitsuka N."/>
            <person name="Fukunaka R."/>
            <person name="Hamada M."/>
            <person name="Harada C."/>
            <person name="Hayashi A."/>
            <person name="Hijishita S."/>
            <person name="Honda M."/>
            <person name="Hosokawa S."/>
            <person name="Ichikawa Y."/>
            <person name="Idonuma A."/>
            <person name="Iijima M."/>
            <person name="Ikeda M."/>
            <person name="Ikeno M."/>
            <person name="Ito K."/>
            <person name="Ito S."/>
            <person name="Ito T."/>
            <person name="Ito Y."/>
            <person name="Ito Y."/>
            <person name="Iwabuchi A."/>
            <person name="Kamiya K."/>
            <person name="Karasawa W."/>
            <person name="Kurita K."/>
            <person name="Katagiri S."/>
            <person name="Kikuta A."/>
            <person name="Kobayashi H."/>
            <person name="Kobayashi N."/>
            <person name="Machita K."/>
            <person name="Maehara T."/>
            <person name="Masukawa M."/>
            <person name="Mizubayashi T."/>
            <person name="Mukai Y."/>
            <person name="Nagasaki H."/>
            <person name="Nagata Y."/>
            <person name="Naito S."/>
            <person name="Nakashima M."/>
            <person name="Nakama Y."/>
            <person name="Nakamichi Y."/>
            <person name="Nakamura M."/>
            <person name="Meguro A."/>
            <person name="Negishi M."/>
            <person name="Ohta I."/>
            <person name="Ohta T."/>
            <person name="Okamoto M."/>
            <person name="Ono N."/>
            <person name="Saji S."/>
            <person name="Sakaguchi M."/>
            <person name="Sakai K."/>
            <person name="Shibata M."/>
            <person name="Shimokawa T."/>
            <person name="Song J."/>
            <person name="Takazaki Y."/>
            <person name="Terasawa K."/>
            <person name="Tsugane M."/>
            <person name="Tsuji K."/>
            <person name="Ueda S."/>
            <person name="Waki K."/>
            <person name="Yamagata H."/>
            <person name="Yamamoto M."/>
            <person name="Yamamoto S."/>
            <person name="Yamane H."/>
            <person name="Yoshiki S."/>
            <person name="Yoshihara R."/>
            <person name="Yukawa K."/>
            <person name="Zhong H."/>
            <person name="Yano M."/>
            <person name="Yuan Q."/>
            <person name="Ouyang S."/>
            <person name="Liu J."/>
            <person name="Jones K.M."/>
            <person name="Gansberger K."/>
            <person name="Moffat K."/>
            <person name="Hill J."/>
            <person name="Bera J."/>
            <person name="Fadrosh D."/>
            <person name="Jin S."/>
            <person name="Johri S."/>
            <person name="Kim M."/>
            <person name="Overton L."/>
            <person name="Reardon M."/>
            <person name="Tsitrin T."/>
            <person name="Vuong H."/>
            <person name="Weaver B."/>
            <person name="Ciecko A."/>
            <person name="Tallon L."/>
            <person name="Jackson J."/>
            <person name="Pai G."/>
            <person name="Aken S.V."/>
            <person name="Utterback T."/>
            <person name="Reidmuller S."/>
            <person name="Feldblyum T."/>
            <person name="Hsiao J."/>
            <person name="Zismann V."/>
            <person name="Iobst S."/>
            <person name="de Vazeille A.R."/>
            <person name="Buell C.R."/>
            <person name="Ying K."/>
            <person name="Li Y."/>
            <person name="Lu T."/>
            <person name="Huang Y."/>
            <person name="Zhao Q."/>
            <person name="Feng Q."/>
            <person name="Zhang L."/>
            <person name="Zhu J."/>
            <person name="Weng Q."/>
            <person name="Mu J."/>
            <person name="Lu Y."/>
            <person name="Fan D."/>
            <person name="Liu Y."/>
            <person name="Guan J."/>
            <person name="Zhang Y."/>
            <person name="Yu S."/>
            <person name="Liu X."/>
            <person name="Zhang Y."/>
            <person name="Hong G."/>
            <person name="Han B."/>
            <person name="Choisne N."/>
            <person name="Demange N."/>
            <person name="Orjeda G."/>
            <person name="Samain S."/>
            <person name="Cattolico L."/>
            <person name="Pelletier E."/>
            <person name="Couloux A."/>
            <person name="Segurens B."/>
            <person name="Wincker P."/>
            <person name="D'Hont A."/>
            <person name="Scarpelli C."/>
            <person name="Weissenbach J."/>
            <person name="Salanoubat M."/>
            <person name="Quetier F."/>
            <person name="Yu Y."/>
            <person name="Kim H.R."/>
            <person name="Rambo T."/>
            <person name="Currie J."/>
            <person name="Collura K."/>
            <person name="Luo M."/>
            <person name="Yang T."/>
            <person name="Ammiraju J.S.S."/>
            <person name="Engler F."/>
            <person name="Soderlund C."/>
            <person name="Wing R.A."/>
            <person name="Palmer L.E."/>
            <person name="de la Bastide M."/>
            <person name="Spiegel L."/>
            <person name="Nascimento L."/>
            <person name="Zutavern T."/>
            <person name="O'Shaughnessy A."/>
            <person name="Dike S."/>
            <person name="Dedhia N."/>
            <person name="Preston R."/>
            <person name="Balija V."/>
            <person name="McCombie W.R."/>
            <person name="Chow T."/>
            <person name="Chen H."/>
            <person name="Chung M."/>
            <person name="Chen C."/>
            <person name="Shaw J."/>
            <person name="Wu H."/>
            <person name="Hsiao K."/>
            <person name="Chao Y."/>
            <person name="Chu M."/>
            <person name="Cheng C."/>
            <person name="Hour A."/>
            <person name="Lee P."/>
            <person name="Lin S."/>
            <person name="Lin Y."/>
            <person name="Liou J."/>
            <person name="Liu S."/>
            <person name="Hsing Y."/>
            <person name="Raghuvanshi S."/>
            <person name="Mohanty A."/>
            <person name="Bharti A.K."/>
            <person name="Gaur A."/>
            <person name="Gupta V."/>
            <person name="Kumar D."/>
            <person name="Ravi V."/>
            <person name="Vij S."/>
            <person name="Kapur A."/>
            <person name="Khurana P."/>
            <person name="Khurana P."/>
            <person name="Khurana J.P."/>
            <person name="Tyagi A.K."/>
            <person name="Gaikwad K."/>
            <person name="Singh A."/>
            <person name="Dalal V."/>
            <person name="Srivastava S."/>
            <person name="Dixit A."/>
            <person name="Pal A.K."/>
            <person name="Ghazi I.A."/>
            <person name="Yadav M."/>
            <person name="Pandit A."/>
            <person name="Bhargava A."/>
            <person name="Sureshbabu K."/>
            <person name="Batra K."/>
            <person name="Sharma T.R."/>
            <person name="Mohapatra T."/>
            <person name="Singh N.K."/>
            <person name="Messing J."/>
            <person name="Nelson A.B."/>
            <person name="Fuks G."/>
            <person name="Kavchok S."/>
            <person name="Keizer G."/>
            <person name="Linton E."/>
            <person name="Llaca V."/>
            <person name="Song R."/>
            <person name="Tanyolac B."/>
            <person name="Young S."/>
            <person name="Ho-Il K."/>
            <person name="Hahn J.H."/>
            <person name="Sangsakoo G."/>
            <person name="Vanavichit A."/>
            <person name="de Mattos Luiz.A.T."/>
            <person name="Zimmer P.D."/>
            <person name="Malone G."/>
            <person name="Dellagostin O."/>
            <person name="de Oliveira A.C."/>
            <person name="Bevan M."/>
            <person name="Bancroft I."/>
            <person name="Minx P."/>
            <person name="Cordum H."/>
            <person name="Wilson R."/>
            <person name="Cheng Z."/>
            <person name="Jin W."/>
            <person name="Jiang J."/>
            <person name="Leong S.A."/>
            <person name="Iwama H."/>
            <person name="Gojobori T."/>
            <person name="Itoh T."/>
            <person name="Niimura Y."/>
            <person name="Fujii Y."/>
            <person name="Habara T."/>
            <person name="Sakai H."/>
            <person name="Sato Y."/>
            <person name="Wilson G."/>
            <person name="Kumar K."/>
            <person name="McCouch S."/>
            <person name="Juretic N."/>
            <person name="Hoen D."/>
            <person name="Wright S."/>
            <person name="Bruskiewich R."/>
            <person name="Bureau T."/>
            <person name="Miyao A."/>
            <person name="Hirochika H."/>
            <person name="Nishikawa T."/>
            <person name="Kadowaki K."/>
            <person name="Sugiura M."/>
            <person name="Burr B."/>
            <person name="Sasaki T."/>
        </authorList>
    </citation>
    <scope>NUCLEOTIDE SEQUENCE [LARGE SCALE GENOMIC DNA]</scope>
    <source>
        <strain evidence="2">cv. Nipponbare</strain>
    </source>
</reference>
<evidence type="ECO:0000313" key="1">
    <source>
        <dbReference type="EMBL" id="AAX96481.1"/>
    </source>
</evidence>
<evidence type="ECO:0000313" key="2">
    <source>
        <dbReference type="Proteomes" id="UP000000763"/>
    </source>
</evidence>
<proteinExistence type="predicted"/>
<accession>Q2RA33</accession>
<dbReference type="EMBL" id="AC120527">
    <property type="protein sequence ID" value="AAX96481.1"/>
    <property type="molecule type" value="Genomic_DNA"/>
</dbReference>
<reference evidence="2" key="2">
    <citation type="journal article" date="2008" name="Nucleic Acids Res.">
        <title>The rice annotation project database (RAP-DB): 2008 update.</title>
        <authorList>
            <consortium name="The rice annotation project (RAP)"/>
        </authorList>
    </citation>
    <scope>GENOME REANNOTATION</scope>
    <source>
        <strain evidence="2">cv. Nipponbare</strain>
    </source>
</reference>
<dbReference type="AlphaFoldDB" id="Q2RA33"/>
<name>Q2RA33_ORYSJ</name>
<protein>
    <submittedName>
        <fullName evidence="1">Uncharacterized protein</fullName>
    </submittedName>
</protein>
<sequence>MELHVDLRILMTAARRTQRRQLRPQQQQPNCIWPYRLGGACILVDLPSILCMDARSQVHPCLRVASTGHRVEVRRPV</sequence>